<evidence type="ECO:0000313" key="1">
    <source>
        <dbReference type="EMBL" id="KAK2163912.1"/>
    </source>
</evidence>
<dbReference type="PANTHER" id="PTHR28532">
    <property type="entry name" value="GEO13458P1"/>
    <property type="match status" value="1"/>
</dbReference>
<name>A0AAD9NB92_9ANNE</name>
<dbReference type="Proteomes" id="UP001208570">
    <property type="component" value="Unassembled WGS sequence"/>
</dbReference>
<evidence type="ECO:0000313" key="2">
    <source>
        <dbReference type="Proteomes" id="UP001208570"/>
    </source>
</evidence>
<dbReference type="AlphaFoldDB" id="A0AAD9NB92"/>
<gene>
    <name evidence="1" type="ORF">LSH36_72g04057</name>
</gene>
<protein>
    <recommendedName>
        <fullName evidence="3">Essential protein Yae1 N-terminal domain-containing protein</fullName>
    </recommendedName>
</protein>
<dbReference type="PANTHER" id="PTHR28532:SF1">
    <property type="entry name" value="ORAL CANCER OVEREXPRESSED 1"/>
    <property type="match status" value="1"/>
</dbReference>
<dbReference type="EMBL" id="JAODUP010000072">
    <property type="protein sequence ID" value="KAK2163912.1"/>
    <property type="molecule type" value="Genomic_DNA"/>
</dbReference>
<comment type="caution">
    <text evidence="1">The sequence shown here is derived from an EMBL/GenBank/DDBJ whole genome shotgun (WGS) entry which is preliminary data.</text>
</comment>
<evidence type="ECO:0008006" key="3">
    <source>
        <dbReference type="Google" id="ProtNLM"/>
    </source>
</evidence>
<keyword evidence="2" id="KW-1185">Reference proteome</keyword>
<sequence>MVDDVDICAVFDQIVLAQDSFKKEGFGVGLEQGRLSGYYDGYKTGAVQGAKLASEMGFYDGMAIAWKQFLEREPDKNKRKLKALSSLIDAVHSVSRYDPSDPHVNEHAEMARMKFKQVSSLLNLKSTFHKGKQSLTF</sequence>
<organism evidence="1 2">
    <name type="scientific">Paralvinella palmiformis</name>
    <dbReference type="NCBI Taxonomy" id="53620"/>
    <lineage>
        <taxon>Eukaryota</taxon>
        <taxon>Metazoa</taxon>
        <taxon>Spiralia</taxon>
        <taxon>Lophotrochozoa</taxon>
        <taxon>Annelida</taxon>
        <taxon>Polychaeta</taxon>
        <taxon>Sedentaria</taxon>
        <taxon>Canalipalpata</taxon>
        <taxon>Terebellida</taxon>
        <taxon>Terebelliformia</taxon>
        <taxon>Alvinellidae</taxon>
        <taxon>Paralvinella</taxon>
    </lineage>
</organism>
<dbReference type="InterPro" id="IPR052436">
    <property type="entry name" value="LTO1_adapter"/>
</dbReference>
<accession>A0AAD9NB92</accession>
<proteinExistence type="predicted"/>
<reference evidence="1" key="1">
    <citation type="journal article" date="2023" name="Mol. Biol. Evol.">
        <title>Third-Generation Sequencing Reveals the Adaptive Role of the Epigenome in Three Deep-Sea Polychaetes.</title>
        <authorList>
            <person name="Perez M."/>
            <person name="Aroh O."/>
            <person name="Sun Y."/>
            <person name="Lan Y."/>
            <person name="Juniper S.K."/>
            <person name="Young C.R."/>
            <person name="Angers B."/>
            <person name="Qian P.Y."/>
        </authorList>
    </citation>
    <scope>NUCLEOTIDE SEQUENCE</scope>
    <source>
        <strain evidence="1">P08H-3</strain>
    </source>
</reference>